<comment type="caution">
    <text evidence="1">The sequence shown here is derived from an EMBL/GenBank/DDBJ whole genome shotgun (WGS) entry which is preliminary data.</text>
</comment>
<organism evidence="1 2">
    <name type="scientific">Chromobacterium amazonense</name>
    <dbReference type="NCBI Taxonomy" id="1382803"/>
    <lineage>
        <taxon>Bacteria</taxon>
        <taxon>Pseudomonadati</taxon>
        <taxon>Pseudomonadota</taxon>
        <taxon>Betaproteobacteria</taxon>
        <taxon>Neisseriales</taxon>
        <taxon>Chromobacteriaceae</taxon>
        <taxon>Chromobacterium</taxon>
    </lineage>
</organism>
<evidence type="ECO:0000313" key="1">
    <source>
        <dbReference type="EMBL" id="PRP68625.1"/>
    </source>
</evidence>
<gene>
    <name evidence="1" type="ORF">BUE93_21540</name>
</gene>
<evidence type="ECO:0000313" key="2">
    <source>
        <dbReference type="Proteomes" id="UP000239469"/>
    </source>
</evidence>
<name>A0A2S9WYT1_9NEIS</name>
<reference evidence="1 2" key="1">
    <citation type="submission" date="2017-01" db="EMBL/GenBank/DDBJ databases">
        <title>New insights into the genetic diversity of Chromobacterium isolated from tropical freshwater lake.</title>
        <authorList>
            <person name="Santos A.B."/>
            <person name="Nascimento A.M."/>
            <person name="Da Silva P.C."/>
        </authorList>
    </citation>
    <scope>NUCLEOTIDE SEQUENCE [LARGE SCALE GENOMIC DNA]</scope>
    <source>
        <strain evidence="1 2">56AF</strain>
    </source>
</reference>
<accession>A0A2S9WYT1</accession>
<dbReference type="EMBL" id="MTBD01000097">
    <property type="protein sequence ID" value="PRP68625.1"/>
    <property type="molecule type" value="Genomic_DNA"/>
</dbReference>
<dbReference type="Proteomes" id="UP000239469">
    <property type="component" value="Unassembled WGS sequence"/>
</dbReference>
<proteinExistence type="predicted"/>
<protein>
    <submittedName>
        <fullName evidence="1">Uncharacterized protein</fullName>
    </submittedName>
</protein>
<dbReference type="AlphaFoldDB" id="A0A2S9WYT1"/>
<sequence length="167" mass="18885">MIAGRRTPHLQRPASALQQDVRAIRPHTAIPLHPGIATSHDLAGLQRLMRTADQRNNTEAIIQGARASVAIGCFEANNLPFGSFLHHNRQRRYIGIRCASILNKRRSHHLDSLGHLVQYALCRGQPSRQPDIALLHHQRVQELSRDDGWRLARCGISIRKKTRLSRV</sequence>